<dbReference type="Proteomes" id="UP000199529">
    <property type="component" value="Unassembled WGS sequence"/>
</dbReference>
<reference evidence="3" key="1">
    <citation type="submission" date="2016-10" db="EMBL/GenBank/DDBJ databases">
        <authorList>
            <person name="Varghese N."/>
            <person name="Submissions S."/>
        </authorList>
    </citation>
    <scope>NUCLEOTIDE SEQUENCE [LARGE SCALE GENOMIC DNA]</scope>
    <source>
        <strain evidence="3">CGMCC 4.3530</strain>
    </source>
</reference>
<dbReference type="STRING" id="418495.SAMN05216215_104461"/>
<sequence length="45" mass="4903">MTVAGRSIYPALITKPLAAPLRDDHSQYPHGPDNRARRAPSGHIP</sequence>
<gene>
    <name evidence="2" type="ORF">SAMN05216215_104461</name>
</gene>
<feature type="region of interest" description="Disordered" evidence="1">
    <location>
        <begin position="15"/>
        <end position="45"/>
    </location>
</feature>
<accession>A0A1H3PWX6</accession>
<proteinExistence type="predicted"/>
<dbReference type="EMBL" id="FNOK01000044">
    <property type="protein sequence ID" value="SDZ05812.1"/>
    <property type="molecule type" value="Genomic_DNA"/>
</dbReference>
<dbReference type="AlphaFoldDB" id="A0A1H3PWX6"/>
<evidence type="ECO:0000313" key="3">
    <source>
        <dbReference type="Proteomes" id="UP000199529"/>
    </source>
</evidence>
<evidence type="ECO:0000256" key="1">
    <source>
        <dbReference type="SAM" id="MobiDB-lite"/>
    </source>
</evidence>
<organism evidence="2 3">
    <name type="scientific">Saccharopolyspora shandongensis</name>
    <dbReference type="NCBI Taxonomy" id="418495"/>
    <lineage>
        <taxon>Bacteria</taxon>
        <taxon>Bacillati</taxon>
        <taxon>Actinomycetota</taxon>
        <taxon>Actinomycetes</taxon>
        <taxon>Pseudonocardiales</taxon>
        <taxon>Pseudonocardiaceae</taxon>
        <taxon>Saccharopolyspora</taxon>
    </lineage>
</organism>
<protein>
    <submittedName>
        <fullName evidence="2">Uncharacterized protein</fullName>
    </submittedName>
</protein>
<feature type="compositionally biased region" description="Basic and acidic residues" evidence="1">
    <location>
        <begin position="21"/>
        <end position="36"/>
    </location>
</feature>
<evidence type="ECO:0000313" key="2">
    <source>
        <dbReference type="EMBL" id="SDZ05812.1"/>
    </source>
</evidence>
<name>A0A1H3PWX6_9PSEU</name>
<keyword evidence="3" id="KW-1185">Reference proteome</keyword>